<dbReference type="EMBL" id="PGGS01000218">
    <property type="protein sequence ID" value="PNH06727.1"/>
    <property type="molecule type" value="Genomic_DNA"/>
</dbReference>
<dbReference type="InterPro" id="IPR032347">
    <property type="entry name" value="DUF4864"/>
</dbReference>
<dbReference type="PANTHER" id="PTHR35716">
    <property type="entry name" value="OS05G0574700 PROTEIN-RELATED"/>
    <property type="match status" value="1"/>
</dbReference>
<protein>
    <submittedName>
        <fullName evidence="1">Uncharacterized protein</fullName>
    </submittedName>
</protein>
<accession>A0A2J8A2H9</accession>
<reference evidence="1 2" key="1">
    <citation type="journal article" date="2017" name="Mol. Biol. Evol.">
        <title>The 4-celled Tetrabaena socialis nuclear genome reveals the essential components for genetic control of cell number at the origin of multicellularity in the volvocine lineage.</title>
        <authorList>
            <person name="Featherston J."/>
            <person name="Arakaki Y."/>
            <person name="Hanschen E.R."/>
            <person name="Ferris P.J."/>
            <person name="Michod R.E."/>
            <person name="Olson B.J.S.C."/>
            <person name="Nozaki H."/>
            <person name="Durand P.M."/>
        </authorList>
    </citation>
    <scope>NUCLEOTIDE SEQUENCE [LARGE SCALE GENOMIC DNA]</scope>
    <source>
        <strain evidence="1 2">NIES-571</strain>
    </source>
</reference>
<sequence length="306" mass="33151">MPASDGASGAGDQGADPASLEAAAASVETIWRLVHERKLDELLRYVPDAVLEAADELRPMSEASTPLTFQDVVIQAHDIRGFTLDSFAARHLHHSPPTAGSTRRLSAIRTAPDRAVLRYAVAAEGGERSVLQFGMECREMLTPAYRSACIESVWQLSSVTGEADGAAMSDESGEPATRPHRSLPPEAVVQAQLSALLVEDMGAVFSFASPANQVVTGPLERFSQLLRLPMYRPLLRHRQATSYRRAMLGADSYNEIVKIRSDNTGMPQAVEAIYLWEVKRQGPSAGSFANCWMTDSVSLVTAKALN</sequence>
<dbReference type="AlphaFoldDB" id="A0A2J8A2H9"/>
<dbReference type="Pfam" id="PF16156">
    <property type="entry name" value="DUF4864"/>
    <property type="match status" value="1"/>
</dbReference>
<comment type="caution">
    <text evidence="1">The sequence shown here is derived from an EMBL/GenBank/DDBJ whole genome shotgun (WGS) entry which is preliminary data.</text>
</comment>
<dbReference type="PANTHER" id="PTHR35716:SF6">
    <property type="entry name" value="DUF4864 DOMAIN-CONTAINING PROTEIN"/>
    <property type="match status" value="1"/>
</dbReference>
<organism evidence="1 2">
    <name type="scientific">Tetrabaena socialis</name>
    <dbReference type="NCBI Taxonomy" id="47790"/>
    <lineage>
        <taxon>Eukaryota</taxon>
        <taxon>Viridiplantae</taxon>
        <taxon>Chlorophyta</taxon>
        <taxon>core chlorophytes</taxon>
        <taxon>Chlorophyceae</taxon>
        <taxon>CS clade</taxon>
        <taxon>Chlamydomonadales</taxon>
        <taxon>Tetrabaenaceae</taxon>
        <taxon>Tetrabaena</taxon>
    </lineage>
</organism>
<dbReference type="Proteomes" id="UP000236333">
    <property type="component" value="Unassembled WGS sequence"/>
</dbReference>
<dbReference type="OrthoDB" id="541118at2759"/>
<proteinExistence type="predicted"/>
<gene>
    <name evidence="1" type="ORF">TSOC_006866</name>
</gene>
<evidence type="ECO:0000313" key="2">
    <source>
        <dbReference type="Proteomes" id="UP000236333"/>
    </source>
</evidence>
<keyword evidence="2" id="KW-1185">Reference proteome</keyword>
<name>A0A2J8A2H9_9CHLO</name>
<evidence type="ECO:0000313" key="1">
    <source>
        <dbReference type="EMBL" id="PNH06727.1"/>
    </source>
</evidence>